<dbReference type="GO" id="GO:0003677">
    <property type="term" value="F:DNA binding"/>
    <property type="evidence" value="ECO:0007669"/>
    <property type="project" value="InterPro"/>
</dbReference>
<evidence type="ECO:0000313" key="4">
    <source>
        <dbReference type="EMBL" id="MCP3428548.1"/>
    </source>
</evidence>
<feature type="transmembrane region" description="Helical" evidence="2">
    <location>
        <begin position="112"/>
        <end position="132"/>
    </location>
</feature>
<evidence type="ECO:0000256" key="2">
    <source>
        <dbReference type="SAM" id="Phobius"/>
    </source>
</evidence>
<dbReference type="Pfam" id="PF13464">
    <property type="entry name" value="RodZ_C"/>
    <property type="match status" value="1"/>
</dbReference>
<dbReference type="InterPro" id="IPR001387">
    <property type="entry name" value="Cro/C1-type_HTH"/>
</dbReference>
<dbReference type="Proteomes" id="UP001165413">
    <property type="component" value="Unassembled WGS sequence"/>
</dbReference>
<organism evidence="4 5">
    <name type="scientific">Opacimonas viscosa</name>
    <dbReference type="NCBI Taxonomy" id="2961944"/>
    <lineage>
        <taxon>Bacteria</taxon>
        <taxon>Pseudomonadati</taxon>
        <taxon>Pseudomonadota</taxon>
        <taxon>Gammaproteobacteria</taxon>
        <taxon>Alteromonadales</taxon>
        <taxon>Alteromonadaceae</taxon>
        <taxon>Opacimonas</taxon>
    </lineage>
</organism>
<keyword evidence="2" id="KW-0812">Transmembrane</keyword>
<feature type="compositionally biased region" description="Low complexity" evidence="1">
    <location>
        <begin position="174"/>
        <end position="184"/>
    </location>
</feature>
<sequence>MSDYEQTEAVPISPGFLLQEARKKLNLTVSEIAIRLLLKEAVVIGLENDDYGATLSPTFIKGYLRSYAKLVELDPEDIIAAYNDISGIDIQQKSRMQSFSRKISRDTYDSRWMYVTYGIISVVIILIGLYAWQNSGNSLVEVTANTNSSIVSTNEQEQTSTGVTQSAPVLPTNQAETAEQAEQEPFTRIEQRPNVATSANVSIGPENTARQATTVNNDSIPEFVEVENDRNITTVLAALENADPDVSSSEVLASATDNPTNLTGNDTLNDAQQNTLLNIVRENVQSTIENDVLSDTVELVFTFEQDCWIKITDATGEDIAYGVKKAGRVMPVSGQAPFSVILGAPKGVAITFAGSDVDISAFPTNATARFTLPLQETL</sequence>
<gene>
    <name evidence="4" type="ORF">NLF92_06265</name>
</gene>
<accession>A0AA41X2Z1</accession>
<feature type="compositionally biased region" description="Polar residues" evidence="1">
    <location>
        <begin position="151"/>
        <end position="173"/>
    </location>
</feature>
<name>A0AA41X2Z1_9ALTE</name>
<keyword evidence="2" id="KW-1133">Transmembrane helix</keyword>
<dbReference type="Gene3D" id="1.10.260.40">
    <property type="entry name" value="lambda repressor-like DNA-binding domains"/>
    <property type="match status" value="1"/>
</dbReference>
<dbReference type="EMBL" id="JANATA010000008">
    <property type="protein sequence ID" value="MCP3428548.1"/>
    <property type="molecule type" value="Genomic_DNA"/>
</dbReference>
<dbReference type="InterPro" id="IPR025194">
    <property type="entry name" value="RodZ-like_C"/>
</dbReference>
<dbReference type="RefSeq" id="WP_254099921.1">
    <property type="nucleotide sequence ID" value="NZ_JANATA010000008.1"/>
</dbReference>
<proteinExistence type="predicted"/>
<evidence type="ECO:0000259" key="3">
    <source>
        <dbReference type="Pfam" id="PF13464"/>
    </source>
</evidence>
<dbReference type="PANTHER" id="PTHR34475">
    <property type="match status" value="1"/>
</dbReference>
<reference evidence="4" key="1">
    <citation type="submission" date="2022-07" db="EMBL/GenBank/DDBJ databases">
        <title>Characterization of the Novel Bacterium Alteromonas immobilis LMIT006 and Alteromonas gregis LMIT007.</title>
        <authorList>
            <person name="Lin X."/>
        </authorList>
    </citation>
    <scope>NUCLEOTIDE SEQUENCE</scope>
    <source>
        <strain evidence="4">LMIT007</strain>
    </source>
</reference>
<evidence type="ECO:0000256" key="1">
    <source>
        <dbReference type="SAM" id="MobiDB-lite"/>
    </source>
</evidence>
<dbReference type="Pfam" id="PF13413">
    <property type="entry name" value="HTH_25"/>
    <property type="match status" value="1"/>
</dbReference>
<dbReference type="InterPro" id="IPR050400">
    <property type="entry name" value="Bact_Cytoskel_RodZ"/>
</dbReference>
<dbReference type="InterPro" id="IPR010982">
    <property type="entry name" value="Lambda_DNA-bd_dom_sf"/>
</dbReference>
<dbReference type="AlphaFoldDB" id="A0AA41X2Z1"/>
<protein>
    <submittedName>
        <fullName evidence="4">DUF4115 domain-containing protein</fullName>
    </submittedName>
</protein>
<feature type="domain" description="Cytoskeleton protein RodZ-like C-terminal" evidence="3">
    <location>
        <begin position="300"/>
        <end position="371"/>
    </location>
</feature>
<keyword evidence="5" id="KW-1185">Reference proteome</keyword>
<feature type="region of interest" description="Disordered" evidence="1">
    <location>
        <begin position="151"/>
        <end position="216"/>
    </location>
</feature>
<keyword evidence="2" id="KW-0472">Membrane</keyword>
<dbReference type="PANTHER" id="PTHR34475:SF1">
    <property type="entry name" value="CYTOSKELETON PROTEIN RODZ"/>
    <property type="match status" value="1"/>
</dbReference>
<comment type="caution">
    <text evidence="4">The sequence shown here is derived from an EMBL/GenBank/DDBJ whole genome shotgun (WGS) entry which is preliminary data.</text>
</comment>
<evidence type="ECO:0000313" key="5">
    <source>
        <dbReference type="Proteomes" id="UP001165413"/>
    </source>
</evidence>
<dbReference type="CDD" id="cd00093">
    <property type="entry name" value="HTH_XRE"/>
    <property type="match status" value="1"/>
</dbReference>